<dbReference type="EMBL" id="CP001940">
    <property type="protein sequence ID" value="ADH87265.1"/>
    <property type="molecule type" value="Genomic_DNA"/>
</dbReference>
<organism evidence="1 2">
    <name type="scientific">Desulfurivibrio alkaliphilus (strain DSM 19089 / UNIQEM U267 / AHT2)</name>
    <dbReference type="NCBI Taxonomy" id="589865"/>
    <lineage>
        <taxon>Bacteria</taxon>
        <taxon>Pseudomonadati</taxon>
        <taxon>Thermodesulfobacteriota</taxon>
        <taxon>Desulfobulbia</taxon>
        <taxon>Desulfobulbales</taxon>
        <taxon>Desulfobulbaceae</taxon>
        <taxon>Desulfurivibrio</taxon>
    </lineage>
</organism>
<gene>
    <name evidence="1" type="ordered locus">DaAHT2_2604</name>
</gene>
<dbReference type="InParanoid" id="D6Z105"/>
<protein>
    <submittedName>
        <fullName evidence="1">Uncharacterized protein</fullName>
    </submittedName>
</protein>
<reference evidence="2" key="1">
    <citation type="submission" date="2010-02" db="EMBL/GenBank/DDBJ databases">
        <title>Complete sequence of Desulfurivibrio alkaliphilus AHT2.</title>
        <authorList>
            <consortium name="US DOE Joint Genome Institute"/>
            <person name="Pitluck S."/>
            <person name="Chertkov O."/>
            <person name="Detter J.C."/>
            <person name="Han C."/>
            <person name="Tapia R."/>
            <person name="Larimer F."/>
            <person name="Land M."/>
            <person name="Hauser L."/>
            <person name="Kyrpides N."/>
            <person name="Mikhailova N."/>
            <person name="Sorokin D.Y."/>
            <person name="Muyzer G."/>
            <person name="Woyke T."/>
        </authorList>
    </citation>
    <scope>NUCLEOTIDE SEQUENCE [LARGE SCALE GENOMIC DNA]</scope>
    <source>
        <strain evidence="2">DSM 19089 / UNIQEM U267 / AHT2</strain>
    </source>
</reference>
<name>D6Z105_DESAT</name>
<dbReference type="HOGENOM" id="CLU_062570_0_0_7"/>
<dbReference type="Pfam" id="PF20551">
    <property type="entry name" value="DUF6765"/>
    <property type="match status" value="1"/>
</dbReference>
<dbReference type="RefSeq" id="WP_013164771.1">
    <property type="nucleotide sequence ID" value="NC_014216.1"/>
</dbReference>
<evidence type="ECO:0000313" key="1">
    <source>
        <dbReference type="EMBL" id="ADH87265.1"/>
    </source>
</evidence>
<dbReference type="InterPro" id="IPR046653">
    <property type="entry name" value="DUF6765"/>
</dbReference>
<dbReference type="OrthoDB" id="569000at2"/>
<sequence>MQIDFHHGTVYVIARYAGFGHRDAAVVAYCSQYVDDATNSGTISFTNGAMYQRSSSAHKTFDYRNFRQMANRHVWIPFHFLPGNGGKRAGENPDGTFIDKIICRPDSPVAHDMLNECIRQRDSLHGLHRLGIAMHVYADTWSHQGFAGVSHQVNNIAALNRQGKPDPELRKRLRRFFGDIFNDATSSFVGGALPLGHGAALSHPDRPYLKWSYRDHQGQLIKRDNPEQFSAAAHAMCKAMQRFRIGDADAQPPGLPNEARDKINNLLQNLTEPDGASRHRQWLTRIKEGYFDFPPVTLDYRPKGLKSWKYEALQTRKAKDRQKDRFPYHPSFLGSDWKLFHDALLAHRYTIIRKILPRYGICAA</sequence>
<dbReference type="Proteomes" id="UP000001508">
    <property type="component" value="Chromosome"/>
</dbReference>
<dbReference type="STRING" id="589865.DaAHT2_2604"/>
<keyword evidence="2" id="KW-1185">Reference proteome</keyword>
<dbReference type="eggNOG" id="ENOG502Z8IF">
    <property type="taxonomic scope" value="Bacteria"/>
</dbReference>
<proteinExistence type="predicted"/>
<dbReference type="AlphaFoldDB" id="D6Z105"/>
<dbReference type="KEGG" id="dak:DaAHT2_2604"/>
<accession>D6Z105</accession>
<evidence type="ECO:0000313" key="2">
    <source>
        <dbReference type="Proteomes" id="UP000001508"/>
    </source>
</evidence>